<keyword evidence="2" id="KW-1185">Reference proteome</keyword>
<evidence type="ECO:0000313" key="2">
    <source>
        <dbReference type="Proteomes" id="UP001165565"/>
    </source>
</evidence>
<accession>A0AA41ZDD9</accession>
<comment type="caution">
    <text evidence="1">The sequence shown here is derived from an EMBL/GenBank/DDBJ whole genome shotgun (WGS) entry which is preliminary data.</text>
</comment>
<evidence type="ECO:0000313" key="1">
    <source>
        <dbReference type="EMBL" id="MCW6537282.1"/>
    </source>
</evidence>
<protein>
    <recommendedName>
        <fullName evidence="3">Tetratricopeptide repeat protein</fullName>
    </recommendedName>
</protein>
<sequence length="386" mass="41457">MAIGTVAVGGYAVAFSMAQVVVKTDPALAFRLASYDGRLAAAQAAALQRMAVTSGKGLPAGWLAAKALRQDPTAVAAVMVLAVEAELRRDQARARRNLRYAQKLSRRDVSMQLWSIETAVAAGDVSGALKWYDITLRTDPAMSETLFPVLAAATAEVPIREQLMHTLAGNPQWGGQFMRYLAVHSADPRIPAALFTALHKVKVGVPEDARTDTINRLIARGELDDAWSFYALDRSGASRSRSRDPGFIAELETPSSLDWVPINDNGTTTLIQDGALEFSAAAAVGGPLLRQTQLLAPGDYQLIGRSADVDQSEDSRPYWTLTCLDGRETGRVALPNSPGSSASFSGIFRVPDRSCKVQILTLIGRPSDRVEGLSGRIERAELAPAR</sequence>
<reference evidence="1" key="1">
    <citation type="submission" date="2022-06" db="EMBL/GenBank/DDBJ databases">
        <title>Sphingomonas sp. nov. isolated from rhizosphere soil of tomato.</title>
        <authorList>
            <person name="Dong H."/>
            <person name="Gao R."/>
        </authorList>
    </citation>
    <scope>NUCLEOTIDE SEQUENCE</scope>
    <source>
        <strain evidence="1">MMSM24</strain>
    </source>
</reference>
<organism evidence="1 2">
    <name type="scientific">Sphingomonas lycopersici</name>
    <dbReference type="NCBI Taxonomy" id="2951807"/>
    <lineage>
        <taxon>Bacteria</taxon>
        <taxon>Pseudomonadati</taxon>
        <taxon>Pseudomonadota</taxon>
        <taxon>Alphaproteobacteria</taxon>
        <taxon>Sphingomonadales</taxon>
        <taxon>Sphingomonadaceae</taxon>
        <taxon>Sphingomonas</taxon>
    </lineage>
</organism>
<dbReference type="EMBL" id="JANFAV010000020">
    <property type="protein sequence ID" value="MCW6537282.1"/>
    <property type="molecule type" value="Genomic_DNA"/>
</dbReference>
<name>A0AA41ZDD9_9SPHN</name>
<dbReference type="RefSeq" id="WP_265271231.1">
    <property type="nucleotide sequence ID" value="NZ_JANFAV010000020.1"/>
</dbReference>
<gene>
    <name evidence="1" type="ORF">NEE01_21095</name>
</gene>
<evidence type="ECO:0008006" key="3">
    <source>
        <dbReference type="Google" id="ProtNLM"/>
    </source>
</evidence>
<dbReference type="Proteomes" id="UP001165565">
    <property type="component" value="Unassembled WGS sequence"/>
</dbReference>
<proteinExistence type="predicted"/>
<dbReference type="AlphaFoldDB" id="A0AA41ZDD9"/>